<evidence type="ECO:0000256" key="6">
    <source>
        <dbReference type="ARBA" id="ARBA00023136"/>
    </source>
</evidence>
<gene>
    <name evidence="10" type="ORF">MiSe_45200</name>
</gene>
<feature type="domain" description="PPM-type phosphatase" evidence="9">
    <location>
        <begin position="370"/>
        <end position="590"/>
    </location>
</feature>
<keyword evidence="7" id="KW-0175">Coiled coil</keyword>
<evidence type="ECO:0000256" key="2">
    <source>
        <dbReference type="ARBA" id="ARBA00022475"/>
    </source>
</evidence>
<dbReference type="PANTHER" id="PTHR43156:SF2">
    <property type="entry name" value="STAGE II SPORULATION PROTEIN E"/>
    <property type="match status" value="1"/>
</dbReference>
<keyword evidence="11" id="KW-1185">Reference proteome</keyword>
<feature type="transmembrane region" description="Helical" evidence="8">
    <location>
        <begin position="6"/>
        <end position="25"/>
    </location>
</feature>
<dbReference type="GO" id="GO:0016791">
    <property type="term" value="F:phosphatase activity"/>
    <property type="evidence" value="ECO:0007669"/>
    <property type="project" value="TreeGrafter"/>
</dbReference>
<feature type="coiled-coil region" evidence="7">
    <location>
        <begin position="293"/>
        <end position="345"/>
    </location>
</feature>
<feature type="transmembrane region" description="Helical" evidence="8">
    <location>
        <begin position="276"/>
        <end position="297"/>
    </location>
</feature>
<feature type="transmembrane region" description="Helical" evidence="8">
    <location>
        <begin position="76"/>
        <end position="101"/>
    </location>
</feature>
<evidence type="ECO:0000256" key="8">
    <source>
        <dbReference type="SAM" id="Phobius"/>
    </source>
</evidence>
<evidence type="ECO:0000313" key="10">
    <source>
        <dbReference type="EMBL" id="GET39748.1"/>
    </source>
</evidence>
<evidence type="ECO:0000313" key="11">
    <source>
        <dbReference type="Proteomes" id="UP001050975"/>
    </source>
</evidence>
<dbReference type="InterPro" id="IPR007895">
    <property type="entry name" value="MASE1"/>
</dbReference>
<dbReference type="GO" id="GO:0005886">
    <property type="term" value="C:plasma membrane"/>
    <property type="evidence" value="ECO:0007669"/>
    <property type="project" value="UniProtKB-SubCell"/>
</dbReference>
<evidence type="ECO:0000259" key="9">
    <source>
        <dbReference type="SMART" id="SM00331"/>
    </source>
</evidence>
<protein>
    <submittedName>
        <fullName evidence="10">Response regulator receiver modulated serine phosphatase</fullName>
    </submittedName>
</protein>
<dbReference type="Proteomes" id="UP001050975">
    <property type="component" value="Unassembled WGS sequence"/>
</dbReference>
<sequence>MRKTNLLLGNLALATLYYLGARLGFLLSISEGNASSVWPPSGITLAAVLLGGYRLWPGILLGALAANILNLASGHPLLIALAVACGVATGGTLEAVTGAWLNQRWCGKGNLFDRGHNIIKFVAAAALSCTTSPTLGVLSLCLGGYVPWSAFGYSWFTWWIGDLTGVLVLTPLIFTWFHPILNFISRIFSCGWRGRFKSSKWAEFGLWLLLVGIITNIAFGFRYPIEYLMIPLLVWAALRFGKRGATLAIFLVAAIAIVGSVYGVSSFIRSTLYESLLLLQTFVGSVTVTTLILSAIINERESAKAELEKANQELEYRVEKRTAQLKEANGEITRLNQRLQAENLRMADELAVTRKLQQMILPKQSELESIDQLEIAGFMEPAAEVGGDYYDVLKQNGRIKIGIGDVTGHGLESGVLMIMVQTAVRTLQASNETDPVKFLQVINQIVYDNVQRMNSDKNLSLALLDYQGGLLRLSGQHEQTIVVRAGGLVERIDTIDLGFPIGLEEDIGDFVSSADVELHPGDVVVLYTDGITEAENTLGVQYGLERLCQVVSRNWEKSAGEIRQAVVDDLRRHIGQQKIYDDITLVVFKQK</sequence>
<dbReference type="RefSeq" id="WP_373872849.1">
    <property type="nucleotide sequence ID" value="NZ_BLAY01000073.1"/>
</dbReference>
<dbReference type="Pfam" id="PF07228">
    <property type="entry name" value="SpoIIE"/>
    <property type="match status" value="1"/>
</dbReference>
<dbReference type="InterPro" id="IPR036457">
    <property type="entry name" value="PPM-type-like_dom_sf"/>
</dbReference>
<name>A0AAV3XE64_9CYAN</name>
<organism evidence="10 11">
    <name type="scientific">Microseira wollei NIES-4236</name>
    <dbReference type="NCBI Taxonomy" id="2530354"/>
    <lineage>
        <taxon>Bacteria</taxon>
        <taxon>Bacillati</taxon>
        <taxon>Cyanobacteriota</taxon>
        <taxon>Cyanophyceae</taxon>
        <taxon>Oscillatoriophycideae</taxon>
        <taxon>Aerosakkonematales</taxon>
        <taxon>Aerosakkonemataceae</taxon>
        <taxon>Microseira</taxon>
    </lineage>
</organism>
<evidence type="ECO:0000256" key="3">
    <source>
        <dbReference type="ARBA" id="ARBA00022692"/>
    </source>
</evidence>
<feature type="transmembrane region" description="Helical" evidence="8">
    <location>
        <begin position="245"/>
        <end position="264"/>
    </location>
</feature>
<keyword evidence="6 8" id="KW-0472">Membrane</keyword>
<dbReference type="SMART" id="SM00331">
    <property type="entry name" value="PP2C_SIG"/>
    <property type="match status" value="1"/>
</dbReference>
<dbReference type="EMBL" id="BLAY01000073">
    <property type="protein sequence ID" value="GET39748.1"/>
    <property type="molecule type" value="Genomic_DNA"/>
</dbReference>
<keyword evidence="4" id="KW-0378">Hydrolase</keyword>
<keyword evidence="2" id="KW-1003">Cell membrane</keyword>
<keyword evidence="5 8" id="KW-1133">Transmembrane helix</keyword>
<comment type="subcellular location">
    <subcellularLocation>
        <location evidence="1">Cell membrane</location>
        <topology evidence="1">Multi-pass membrane protein</topology>
    </subcellularLocation>
</comment>
<dbReference type="SUPFAM" id="SSF81606">
    <property type="entry name" value="PP2C-like"/>
    <property type="match status" value="1"/>
</dbReference>
<reference evidence="10" key="1">
    <citation type="submission" date="2019-10" db="EMBL/GenBank/DDBJ databases">
        <title>Draft genome sequece of Microseira wollei NIES-4236.</title>
        <authorList>
            <person name="Yamaguchi H."/>
            <person name="Suzuki S."/>
            <person name="Kawachi M."/>
        </authorList>
    </citation>
    <scope>NUCLEOTIDE SEQUENCE</scope>
    <source>
        <strain evidence="10">NIES-4236</strain>
    </source>
</reference>
<keyword evidence="3 8" id="KW-0812">Transmembrane</keyword>
<dbReference type="Gene3D" id="3.60.40.10">
    <property type="entry name" value="PPM-type phosphatase domain"/>
    <property type="match status" value="1"/>
</dbReference>
<evidence type="ECO:0000256" key="5">
    <source>
        <dbReference type="ARBA" id="ARBA00022989"/>
    </source>
</evidence>
<evidence type="ECO:0000256" key="1">
    <source>
        <dbReference type="ARBA" id="ARBA00004651"/>
    </source>
</evidence>
<feature type="transmembrane region" description="Helical" evidence="8">
    <location>
        <begin position="204"/>
        <end position="225"/>
    </location>
</feature>
<feature type="transmembrane region" description="Helical" evidence="8">
    <location>
        <begin position="158"/>
        <end position="184"/>
    </location>
</feature>
<evidence type="ECO:0000256" key="4">
    <source>
        <dbReference type="ARBA" id="ARBA00022801"/>
    </source>
</evidence>
<dbReference type="PANTHER" id="PTHR43156">
    <property type="entry name" value="STAGE II SPORULATION PROTEIN E-RELATED"/>
    <property type="match status" value="1"/>
</dbReference>
<dbReference type="InterPro" id="IPR052016">
    <property type="entry name" value="Bact_Sigma-Reg"/>
</dbReference>
<evidence type="ECO:0000256" key="7">
    <source>
        <dbReference type="SAM" id="Coils"/>
    </source>
</evidence>
<accession>A0AAV3XE64</accession>
<dbReference type="AlphaFoldDB" id="A0AAV3XE64"/>
<dbReference type="InterPro" id="IPR001932">
    <property type="entry name" value="PPM-type_phosphatase-like_dom"/>
</dbReference>
<feature type="transmembrane region" description="Helical" evidence="8">
    <location>
        <begin position="121"/>
        <end position="146"/>
    </location>
</feature>
<proteinExistence type="predicted"/>
<dbReference type="Pfam" id="PF05231">
    <property type="entry name" value="MASE1"/>
    <property type="match status" value="1"/>
</dbReference>
<comment type="caution">
    <text evidence="10">The sequence shown here is derived from an EMBL/GenBank/DDBJ whole genome shotgun (WGS) entry which is preliminary data.</text>
</comment>